<proteinExistence type="predicted"/>
<sequence>MRLTKQVIQQLLDQNEGFKASTHYSDRNNTNDRHYQIVSGELRIRETGKTSWADSRYDNEFIADEDQTRRFLRNNLGALNTDGLNID</sequence>
<evidence type="ECO:0000313" key="2">
    <source>
        <dbReference type="Proteomes" id="UP001550348"/>
    </source>
</evidence>
<protein>
    <submittedName>
        <fullName evidence="1">Uncharacterized protein</fullName>
    </submittedName>
</protein>
<dbReference type="Proteomes" id="UP001550348">
    <property type="component" value="Unassembled WGS sequence"/>
</dbReference>
<accession>A0ABV2VFB9</accession>
<organism evidence="1 2">
    <name type="scientific">Micromonospora fulviviridis</name>
    <dbReference type="NCBI Taxonomy" id="47860"/>
    <lineage>
        <taxon>Bacteria</taxon>
        <taxon>Bacillati</taxon>
        <taxon>Actinomycetota</taxon>
        <taxon>Actinomycetes</taxon>
        <taxon>Micromonosporales</taxon>
        <taxon>Micromonosporaceae</taxon>
        <taxon>Micromonospora</taxon>
    </lineage>
</organism>
<name>A0ABV2VFB9_9ACTN</name>
<reference evidence="1 2" key="1">
    <citation type="submission" date="2024-06" db="EMBL/GenBank/DDBJ databases">
        <title>The Natural Products Discovery Center: Release of the First 8490 Sequenced Strains for Exploring Actinobacteria Biosynthetic Diversity.</title>
        <authorList>
            <person name="Kalkreuter E."/>
            <person name="Kautsar S.A."/>
            <person name="Yang D."/>
            <person name="Bader C.D."/>
            <person name="Teijaro C.N."/>
            <person name="Fluegel L."/>
            <person name="Davis C.M."/>
            <person name="Simpson J.R."/>
            <person name="Lauterbach L."/>
            <person name="Steele A.D."/>
            <person name="Gui C."/>
            <person name="Meng S."/>
            <person name="Li G."/>
            <person name="Viehrig K."/>
            <person name="Ye F."/>
            <person name="Su P."/>
            <person name="Kiefer A.F."/>
            <person name="Nichols A."/>
            <person name="Cepeda A.J."/>
            <person name="Yan W."/>
            <person name="Fan B."/>
            <person name="Jiang Y."/>
            <person name="Adhikari A."/>
            <person name="Zheng C.-J."/>
            <person name="Schuster L."/>
            <person name="Cowan T.M."/>
            <person name="Smanski M.J."/>
            <person name="Chevrette M.G."/>
            <person name="De Carvalho L.P.S."/>
            <person name="Shen B."/>
        </authorList>
    </citation>
    <scope>NUCLEOTIDE SEQUENCE [LARGE SCALE GENOMIC DNA]</scope>
    <source>
        <strain evidence="1 2">NPDC006286</strain>
    </source>
</reference>
<dbReference type="RefSeq" id="WP_355663540.1">
    <property type="nucleotide sequence ID" value="NZ_JBEXRX010000009.1"/>
</dbReference>
<dbReference type="EMBL" id="JBEXRX010000009">
    <property type="protein sequence ID" value="MEU0151485.1"/>
    <property type="molecule type" value="Genomic_DNA"/>
</dbReference>
<comment type="caution">
    <text evidence="1">The sequence shown here is derived from an EMBL/GenBank/DDBJ whole genome shotgun (WGS) entry which is preliminary data.</text>
</comment>
<keyword evidence="2" id="KW-1185">Reference proteome</keyword>
<gene>
    <name evidence="1" type="ORF">ABZ071_06070</name>
</gene>
<evidence type="ECO:0000313" key="1">
    <source>
        <dbReference type="EMBL" id="MEU0151485.1"/>
    </source>
</evidence>